<evidence type="ECO:0000256" key="4">
    <source>
        <dbReference type="ARBA" id="ARBA00023002"/>
    </source>
</evidence>
<comment type="similarity">
    <text evidence="1">Belongs to the GMC oxidoreductase family.</text>
</comment>
<protein>
    <submittedName>
        <fullName evidence="8">Choline dehydrogenase</fullName>
    </submittedName>
</protein>
<dbReference type="PANTHER" id="PTHR46056:SF12">
    <property type="entry name" value="LONG-CHAIN-ALCOHOL OXIDASE"/>
    <property type="match status" value="1"/>
</dbReference>
<evidence type="ECO:0000256" key="5">
    <source>
        <dbReference type="SAM" id="MobiDB-lite"/>
    </source>
</evidence>
<reference evidence="8 9" key="1">
    <citation type="submission" date="2018-03" db="EMBL/GenBank/DDBJ databases">
        <title>Genome sequencing of Phreatobacter sp.</title>
        <authorList>
            <person name="Kim S.-J."/>
            <person name="Heo J."/>
            <person name="Kwon S.-W."/>
        </authorList>
    </citation>
    <scope>NUCLEOTIDE SEQUENCE [LARGE SCALE GENOMIC DNA]</scope>
    <source>
        <strain evidence="8 9">S-12</strain>
    </source>
</reference>
<feature type="domain" description="Glucose-methanol-choline oxidoreductase C-terminal" evidence="7">
    <location>
        <begin position="444"/>
        <end position="561"/>
    </location>
</feature>
<keyword evidence="2" id="KW-0285">Flavoprotein</keyword>
<evidence type="ECO:0000313" key="9">
    <source>
        <dbReference type="Proteomes" id="UP000237889"/>
    </source>
</evidence>
<evidence type="ECO:0000256" key="3">
    <source>
        <dbReference type="ARBA" id="ARBA00022827"/>
    </source>
</evidence>
<proteinExistence type="inferred from homology"/>
<keyword evidence="3" id="KW-0274">FAD</keyword>
<keyword evidence="9" id="KW-1185">Reference proteome</keyword>
<evidence type="ECO:0000256" key="2">
    <source>
        <dbReference type="ARBA" id="ARBA00022630"/>
    </source>
</evidence>
<dbReference type="InterPro" id="IPR000172">
    <property type="entry name" value="GMC_OxRdtase_N"/>
</dbReference>
<evidence type="ECO:0000259" key="7">
    <source>
        <dbReference type="Pfam" id="PF05199"/>
    </source>
</evidence>
<dbReference type="EMBL" id="CP027668">
    <property type="protein sequence ID" value="AVO47234.1"/>
    <property type="molecule type" value="Genomic_DNA"/>
</dbReference>
<dbReference type="SUPFAM" id="SSF51905">
    <property type="entry name" value="FAD/NAD(P)-binding domain"/>
    <property type="match status" value="1"/>
</dbReference>
<dbReference type="InterPro" id="IPR036188">
    <property type="entry name" value="FAD/NAD-bd_sf"/>
</dbReference>
<name>A0A2S0NGD4_9HYPH</name>
<sequence>MFPAAPDAVRPGRRGPDRPARACRGVSPLALPPASPKDGEKIRGGSLLSVKRLAPVDVVVVGAGLGAAAFTRHLVEEAPALSVVVLERGGWVDRAALPAFRADFQRDVLGPYATSPNVRLAAGGIAPSADYAVDDSQSDFKPLMWSGVGGSTINWAAHFPRFHPSDFRTRSLDGVGDDWPFTYADLEPFYDLNDARFGIAGLPGDPAYPPKPARPMPPIALGRLGMTAARGFDRLGWHWWPVDSAINSREHAGRPGCNHCGPCQQGCVTGAKASTDMTHWPEAIARGVEMRTGAVVLQVEIEAGRVTGVTYRTAEGDLFQPAATVVVAGNGVGTARLLLASGVTSPALGRNLMYHGAGYVRGFFAEDLDGPVGPTGCAIYSHEFYETDRSRGFVRGVHLQATRENPLAVQAARLPRPWGEEAHAALLREFRHSMAILVVNEDLPEPENHVGLTGETAPDGLPGVKVVYRLSDHSRRALDFGLDRAEEMLRAAGAVETVRVPLAPFTGWHLLGTARMGTDPATSVTDGSGRVHGVSGLLVADGSLFTTSAAVNPGSTIGALATKVADDFARLVA</sequence>
<dbReference type="Pfam" id="PF05199">
    <property type="entry name" value="GMC_oxred_C"/>
    <property type="match status" value="1"/>
</dbReference>
<dbReference type="Proteomes" id="UP000237889">
    <property type="component" value="Chromosome"/>
</dbReference>
<dbReference type="OrthoDB" id="9798604at2"/>
<dbReference type="KEGG" id="phr:C6569_20515"/>
<evidence type="ECO:0000313" key="8">
    <source>
        <dbReference type="EMBL" id="AVO47234.1"/>
    </source>
</evidence>
<dbReference type="Gene3D" id="3.50.50.60">
    <property type="entry name" value="FAD/NAD(P)-binding domain"/>
    <property type="match status" value="2"/>
</dbReference>
<feature type="domain" description="Glucose-methanol-choline oxidoreductase N-terminal" evidence="6">
    <location>
        <begin position="255"/>
        <end position="355"/>
    </location>
</feature>
<evidence type="ECO:0000259" key="6">
    <source>
        <dbReference type="Pfam" id="PF00732"/>
    </source>
</evidence>
<dbReference type="InterPro" id="IPR007867">
    <property type="entry name" value="GMC_OxRtase_C"/>
</dbReference>
<dbReference type="Pfam" id="PF00732">
    <property type="entry name" value="GMC_oxred_N"/>
    <property type="match status" value="1"/>
</dbReference>
<dbReference type="PANTHER" id="PTHR46056">
    <property type="entry name" value="LONG-CHAIN-ALCOHOL OXIDASE"/>
    <property type="match status" value="1"/>
</dbReference>
<evidence type="ECO:0000256" key="1">
    <source>
        <dbReference type="ARBA" id="ARBA00010790"/>
    </source>
</evidence>
<organism evidence="8 9">
    <name type="scientific">Phreatobacter cathodiphilus</name>
    <dbReference type="NCBI Taxonomy" id="1868589"/>
    <lineage>
        <taxon>Bacteria</taxon>
        <taxon>Pseudomonadati</taxon>
        <taxon>Pseudomonadota</taxon>
        <taxon>Alphaproteobacteria</taxon>
        <taxon>Hyphomicrobiales</taxon>
        <taxon>Phreatobacteraceae</taxon>
        <taxon>Phreatobacter</taxon>
    </lineage>
</organism>
<keyword evidence="4" id="KW-0560">Oxidoreductase</keyword>
<gene>
    <name evidence="8" type="ORF">C6569_20515</name>
</gene>
<dbReference type="GO" id="GO:0016614">
    <property type="term" value="F:oxidoreductase activity, acting on CH-OH group of donors"/>
    <property type="evidence" value="ECO:0007669"/>
    <property type="project" value="InterPro"/>
</dbReference>
<dbReference type="AlphaFoldDB" id="A0A2S0NGD4"/>
<dbReference type="GO" id="GO:0050660">
    <property type="term" value="F:flavin adenine dinucleotide binding"/>
    <property type="evidence" value="ECO:0007669"/>
    <property type="project" value="InterPro"/>
</dbReference>
<feature type="region of interest" description="Disordered" evidence="5">
    <location>
        <begin position="1"/>
        <end position="40"/>
    </location>
</feature>
<accession>A0A2S0NGD4</accession>